<dbReference type="PANTHER" id="PTHR34220:SF7">
    <property type="entry name" value="SENSOR HISTIDINE KINASE YPDA"/>
    <property type="match status" value="1"/>
</dbReference>
<keyword evidence="8 15" id="KW-0418">Kinase</keyword>
<sequence length="590" mass="67325">MMFRVLPRYVLKLLYHTKLRNKILFTYIAFILLPLGLFQIIASERISGILLEQSTYSARQGFELTYSFLRYRLQRVEETSDTIAVTPSLSAALREVEGKDTSRQMEMYQELKQTLRSFEDDIDVAKVMLYMQDDIIFANERENFLPMEQAEKAPCFQRLRDERAKLLWCTTSDIQQQGSDSPYLHVVRNLLNTANYAEILGRIQIDVKKSVLQSILAKADVVKNSVTYLRDAEGRMILSSQPGAAPQLDDELPGNDDQTYVFDNGTTYYLYHPIPSSQWSMVTEIPLIEIVEESRKLRNFLLILLLIIATVAYFIAYVLAHSITRRISQLITHLKDVQSGALVALPRKQGRDEVGELIHTYNFMVNKIEDMNKEQYRLGQEMKNAELKALQSQINPHFLYNTLDMINWMANRGMNQDIKGVVKALSRFYKLSLSNGRDIISLREEIDHVSFYVQIQNIRFDHKIDYAVEVPEELLETPIPKITLQPIVENAIMHGILGRVSREGSIRIRAYADGSDLVVAVEDNGIGMDPDKLAKLQSGTLDASETGSGYGAMNVKLRLQSYFGEEYGLTYASEAGKGTLVTVRIPRNEV</sequence>
<comment type="catalytic activity">
    <reaction evidence="1">
        <text>ATP + protein L-histidine = ADP + protein N-phospho-L-histidine.</text>
        <dbReference type="EC" id="2.7.13.3"/>
    </reaction>
</comment>
<keyword evidence="11 12" id="KW-0472">Membrane</keyword>
<comment type="caution">
    <text evidence="15">The sequence shown here is derived from an EMBL/GenBank/DDBJ whole genome shotgun (WGS) entry which is preliminary data.</text>
</comment>
<evidence type="ECO:0000259" key="13">
    <source>
        <dbReference type="PROSITE" id="PS50109"/>
    </source>
</evidence>
<evidence type="ECO:0000256" key="3">
    <source>
        <dbReference type="ARBA" id="ARBA00012438"/>
    </source>
</evidence>
<dbReference type="SUPFAM" id="SSF55874">
    <property type="entry name" value="ATPase domain of HSP90 chaperone/DNA topoisomerase II/histidine kinase"/>
    <property type="match status" value="1"/>
</dbReference>
<proteinExistence type="predicted"/>
<dbReference type="RefSeq" id="WP_377471965.1">
    <property type="nucleotide sequence ID" value="NZ_JBHLWN010000076.1"/>
</dbReference>
<keyword evidence="7" id="KW-0547">Nucleotide-binding</keyword>
<dbReference type="Proteomes" id="UP001589776">
    <property type="component" value="Unassembled WGS sequence"/>
</dbReference>
<dbReference type="InterPro" id="IPR050640">
    <property type="entry name" value="Bact_2-comp_sensor_kinase"/>
</dbReference>
<dbReference type="CDD" id="cd06225">
    <property type="entry name" value="HAMP"/>
    <property type="match status" value="1"/>
</dbReference>
<evidence type="ECO:0000259" key="14">
    <source>
        <dbReference type="PROSITE" id="PS50885"/>
    </source>
</evidence>
<accession>A0ABV6DPK4</accession>
<keyword evidence="9" id="KW-0067">ATP-binding</keyword>
<dbReference type="InterPro" id="IPR036890">
    <property type="entry name" value="HATPase_C_sf"/>
</dbReference>
<dbReference type="Gene3D" id="3.30.565.10">
    <property type="entry name" value="Histidine kinase-like ATPase, C-terminal domain"/>
    <property type="match status" value="1"/>
</dbReference>
<evidence type="ECO:0000256" key="7">
    <source>
        <dbReference type="ARBA" id="ARBA00022741"/>
    </source>
</evidence>
<dbReference type="CDD" id="cd18774">
    <property type="entry name" value="PDC2_HK_sensor"/>
    <property type="match status" value="1"/>
</dbReference>
<dbReference type="Pfam" id="PF00672">
    <property type="entry name" value="HAMP"/>
    <property type="match status" value="1"/>
</dbReference>
<protein>
    <recommendedName>
        <fullName evidence="3">histidine kinase</fullName>
        <ecNumber evidence="3">2.7.13.3</ecNumber>
    </recommendedName>
</protein>
<comment type="subcellular location">
    <subcellularLocation>
        <location evidence="2">Cell membrane</location>
        <topology evidence="2">Multi-pass membrane protein</topology>
    </subcellularLocation>
</comment>
<evidence type="ECO:0000256" key="8">
    <source>
        <dbReference type="ARBA" id="ARBA00022777"/>
    </source>
</evidence>
<dbReference type="InterPro" id="IPR003594">
    <property type="entry name" value="HATPase_dom"/>
</dbReference>
<keyword evidence="6 15" id="KW-0808">Transferase</keyword>
<gene>
    <name evidence="15" type="ORF">ACFFK0_19310</name>
</gene>
<feature type="domain" description="Histidine kinase" evidence="13">
    <location>
        <begin position="484"/>
        <end position="589"/>
    </location>
</feature>
<dbReference type="InterPro" id="IPR004358">
    <property type="entry name" value="Sig_transdc_His_kin-like_C"/>
</dbReference>
<keyword evidence="5" id="KW-0597">Phosphoprotein</keyword>
<evidence type="ECO:0000256" key="2">
    <source>
        <dbReference type="ARBA" id="ARBA00004651"/>
    </source>
</evidence>
<dbReference type="Pfam" id="PF02518">
    <property type="entry name" value="HATPase_c"/>
    <property type="match status" value="1"/>
</dbReference>
<dbReference type="PROSITE" id="PS50885">
    <property type="entry name" value="HAMP"/>
    <property type="match status" value="1"/>
</dbReference>
<keyword evidence="10" id="KW-0902">Two-component regulatory system</keyword>
<dbReference type="SMART" id="SM00387">
    <property type="entry name" value="HATPase_c"/>
    <property type="match status" value="1"/>
</dbReference>
<keyword evidence="12" id="KW-0812">Transmembrane</keyword>
<organism evidence="15 16">
    <name type="scientific">Paenibacillus chartarius</name>
    <dbReference type="NCBI Taxonomy" id="747481"/>
    <lineage>
        <taxon>Bacteria</taxon>
        <taxon>Bacillati</taxon>
        <taxon>Bacillota</taxon>
        <taxon>Bacilli</taxon>
        <taxon>Bacillales</taxon>
        <taxon>Paenibacillaceae</taxon>
        <taxon>Paenibacillus</taxon>
    </lineage>
</organism>
<dbReference type="Pfam" id="PF06580">
    <property type="entry name" value="His_kinase"/>
    <property type="match status" value="1"/>
</dbReference>
<evidence type="ECO:0000256" key="10">
    <source>
        <dbReference type="ARBA" id="ARBA00023012"/>
    </source>
</evidence>
<evidence type="ECO:0000313" key="15">
    <source>
        <dbReference type="EMBL" id="MFC0214575.1"/>
    </source>
</evidence>
<dbReference type="GO" id="GO:0004673">
    <property type="term" value="F:protein histidine kinase activity"/>
    <property type="evidence" value="ECO:0007669"/>
    <property type="project" value="UniProtKB-EC"/>
</dbReference>
<dbReference type="Gene3D" id="6.10.340.10">
    <property type="match status" value="1"/>
</dbReference>
<keyword evidence="4" id="KW-1003">Cell membrane</keyword>
<evidence type="ECO:0000256" key="4">
    <source>
        <dbReference type="ARBA" id="ARBA00022475"/>
    </source>
</evidence>
<dbReference type="PANTHER" id="PTHR34220">
    <property type="entry name" value="SENSOR HISTIDINE KINASE YPDA"/>
    <property type="match status" value="1"/>
</dbReference>
<keyword evidence="16" id="KW-1185">Reference proteome</keyword>
<dbReference type="InterPro" id="IPR010559">
    <property type="entry name" value="Sig_transdc_His_kin_internal"/>
</dbReference>
<evidence type="ECO:0000256" key="6">
    <source>
        <dbReference type="ARBA" id="ARBA00022679"/>
    </source>
</evidence>
<evidence type="ECO:0000256" key="12">
    <source>
        <dbReference type="SAM" id="Phobius"/>
    </source>
</evidence>
<dbReference type="SUPFAM" id="SSF158472">
    <property type="entry name" value="HAMP domain-like"/>
    <property type="match status" value="1"/>
</dbReference>
<evidence type="ECO:0000256" key="11">
    <source>
        <dbReference type="ARBA" id="ARBA00023136"/>
    </source>
</evidence>
<dbReference type="InterPro" id="IPR005467">
    <property type="entry name" value="His_kinase_dom"/>
</dbReference>
<keyword evidence="12" id="KW-1133">Transmembrane helix</keyword>
<evidence type="ECO:0000256" key="5">
    <source>
        <dbReference type="ARBA" id="ARBA00022553"/>
    </source>
</evidence>
<reference evidence="15 16" key="1">
    <citation type="submission" date="2024-09" db="EMBL/GenBank/DDBJ databases">
        <authorList>
            <person name="Sun Q."/>
            <person name="Mori K."/>
        </authorList>
    </citation>
    <scope>NUCLEOTIDE SEQUENCE [LARGE SCALE GENOMIC DNA]</scope>
    <source>
        <strain evidence="15 16">CCM 7759</strain>
    </source>
</reference>
<dbReference type="EC" id="2.7.13.3" evidence="3"/>
<dbReference type="PROSITE" id="PS50109">
    <property type="entry name" value="HIS_KIN"/>
    <property type="match status" value="1"/>
</dbReference>
<dbReference type="InterPro" id="IPR003660">
    <property type="entry name" value="HAMP_dom"/>
</dbReference>
<name>A0ABV6DPK4_9BACL</name>
<evidence type="ECO:0000313" key="16">
    <source>
        <dbReference type="Proteomes" id="UP001589776"/>
    </source>
</evidence>
<dbReference type="SMART" id="SM00304">
    <property type="entry name" value="HAMP"/>
    <property type="match status" value="1"/>
</dbReference>
<evidence type="ECO:0000256" key="1">
    <source>
        <dbReference type="ARBA" id="ARBA00000085"/>
    </source>
</evidence>
<feature type="transmembrane region" description="Helical" evidence="12">
    <location>
        <begin position="300"/>
        <end position="320"/>
    </location>
</feature>
<feature type="transmembrane region" description="Helical" evidence="12">
    <location>
        <begin position="21"/>
        <end position="42"/>
    </location>
</feature>
<feature type="domain" description="HAMP" evidence="14">
    <location>
        <begin position="321"/>
        <end position="373"/>
    </location>
</feature>
<dbReference type="EMBL" id="JBHLWN010000076">
    <property type="protein sequence ID" value="MFC0214575.1"/>
    <property type="molecule type" value="Genomic_DNA"/>
</dbReference>
<evidence type="ECO:0000256" key="9">
    <source>
        <dbReference type="ARBA" id="ARBA00022840"/>
    </source>
</evidence>
<dbReference type="PRINTS" id="PR00344">
    <property type="entry name" value="BCTRLSENSOR"/>
</dbReference>